<dbReference type="PANTHER" id="PTHR21357">
    <property type="entry name" value="FAM172 FAMILY PROTEIN HOMOLOG CG10038"/>
    <property type="match status" value="1"/>
</dbReference>
<dbReference type="OrthoDB" id="421951at2759"/>
<name>A0A3P7ZPJ6_HELPZ</name>
<dbReference type="PANTHER" id="PTHR21357:SF4">
    <property type="entry name" value="FAM172 FAMILY PROTEIN HOMOLOG CG10038"/>
    <property type="match status" value="1"/>
</dbReference>
<keyword evidence="2" id="KW-1185">Reference proteome</keyword>
<dbReference type="GO" id="GO:0031048">
    <property type="term" value="P:regulatory ncRNA-mediated heterochromatin formation"/>
    <property type="evidence" value="ECO:0007669"/>
    <property type="project" value="TreeGrafter"/>
</dbReference>
<reference evidence="1 2" key="1">
    <citation type="submission" date="2018-11" db="EMBL/GenBank/DDBJ databases">
        <authorList>
            <consortium name="Pathogen Informatics"/>
        </authorList>
    </citation>
    <scope>NUCLEOTIDE SEQUENCE [LARGE SCALE GENOMIC DNA]</scope>
</reference>
<proteinExistence type="predicted"/>
<evidence type="ECO:0000313" key="2">
    <source>
        <dbReference type="Proteomes" id="UP000050761"/>
    </source>
</evidence>
<dbReference type="GO" id="GO:0035197">
    <property type="term" value="F:siRNA binding"/>
    <property type="evidence" value="ECO:0007669"/>
    <property type="project" value="TreeGrafter"/>
</dbReference>
<dbReference type="Proteomes" id="UP000050761">
    <property type="component" value="Unassembled WGS sequence"/>
</dbReference>
<protein>
    <submittedName>
        <fullName evidence="3">Alpha/beta hydrolase</fullName>
    </submittedName>
</protein>
<dbReference type="EMBL" id="UZAH01026856">
    <property type="protein sequence ID" value="VDO86107.1"/>
    <property type="molecule type" value="Genomic_DNA"/>
</dbReference>
<dbReference type="WBParaSite" id="HPBE_0001071701-mRNA-1">
    <property type="protein sequence ID" value="HPBE_0001071701-mRNA-1"/>
    <property type="gene ID" value="HPBE_0001071701"/>
</dbReference>
<sequence length="292" mass="33298">MDAKTTLKDLGYRFDDRGVLRRIEDNSQFVFTNQEDYVRIGDAMTKELYSILENRYALTRVDIPNCSRKYGKGLFMFRDGYDWSADKLILNESLEVGSQLPYIERALKNDWGVIVCSTNTDEELCEYASRHLCAVYEKLLKDSASQRIFVVAHSRGGPDFASAYTHFKDDKRFSVVCLTDSVDFHLPQCSHSPQSGENPVFINWKADSNLQQSALSIGDILDEYSRVHQVYAGTTEHERSSHSAFKSVFHVLENWNSGSHFPKLLVEAAGLASLVFFDSDYYVRFQVGVTET</sequence>
<dbReference type="InterPro" id="IPR048263">
    <property type="entry name" value="Arb2"/>
</dbReference>
<evidence type="ECO:0000313" key="1">
    <source>
        <dbReference type="EMBL" id="VDO86107.1"/>
    </source>
</evidence>
<evidence type="ECO:0000313" key="3">
    <source>
        <dbReference type="WBParaSite" id="HPBE_0001071701-mRNA-1"/>
    </source>
</evidence>
<dbReference type="GO" id="GO:0005634">
    <property type="term" value="C:nucleus"/>
    <property type="evidence" value="ECO:0007669"/>
    <property type="project" value="TreeGrafter"/>
</dbReference>
<gene>
    <name evidence="1" type="ORF">HPBE_LOCUS10718</name>
</gene>
<accession>A0A3P7ZPJ6</accession>
<reference evidence="3" key="2">
    <citation type="submission" date="2019-09" db="UniProtKB">
        <authorList>
            <consortium name="WormBaseParasite"/>
        </authorList>
    </citation>
    <scope>IDENTIFICATION</scope>
</reference>
<organism evidence="1">
    <name type="scientific">Heligmosomoides polygyrus</name>
    <name type="common">Parasitic roundworm</name>
    <dbReference type="NCBI Taxonomy" id="6339"/>
    <lineage>
        <taxon>Eukaryota</taxon>
        <taxon>Metazoa</taxon>
        <taxon>Ecdysozoa</taxon>
        <taxon>Nematoda</taxon>
        <taxon>Chromadorea</taxon>
        <taxon>Rhabditida</taxon>
        <taxon>Rhabditina</taxon>
        <taxon>Rhabditomorpha</taxon>
        <taxon>Strongyloidea</taxon>
        <taxon>Heligmosomidae</taxon>
        <taxon>Heligmosomoides</taxon>
    </lineage>
</organism>
<dbReference type="AlphaFoldDB" id="A0A3P7ZPJ6"/>